<proteinExistence type="predicted"/>
<dbReference type="InterPro" id="IPR013087">
    <property type="entry name" value="Znf_C2H2_type"/>
</dbReference>
<dbReference type="EMBL" id="GEBQ01019424">
    <property type="protein sequence ID" value="JAT20553.1"/>
    <property type="molecule type" value="Transcribed_RNA"/>
</dbReference>
<keyword evidence="1" id="KW-0479">Metal-binding</keyword>
<feature type="domain" description="C2H2-type" evidence="3">
    <location>
        <begin position="117"/>
        <end position="145"/>
    </location>
</feature>
<gene>
    <name evidence="4" type="ORF">g.54196</name>
</gene>
<dbReference type="Gene3D" id="3.30.160.60">
    <property type="entry name" value="Classic Zinc Finger"/>
    <property type="match status" value="1"/>
</dbReference>
<evidence type="ECO:0000259" key="3">
    <source>
        <dbReference type="PROSITE" id="PS50157"/>
    </source>
</evidence>
<name>A0A1B6LA33_9HEMI</name>
<feature type="non-terminal residue" evidence="4">
    <location>
        <position position="152"/>
    </location>
</feature>
<dbReference type="PROSITE" id="PS00028">
    <property type="entry name" value="ZINC_FINGER_C2H2_1"/>
    <property type="match status" value="1"/>
</dbReference>
<keyword evidence="1" id="KW-0862">Zinc</keyword>
<evidence type="ECO:0000256" key="2">
    <source>
        <dbReference type="SAM" id="MobiDB-lite"/>
    </source>
</evidence>
<dbReference type="InterPro" id="IPR036236">
    <property type="entry name" value="Znf_C2H2_sf"/>
</dbReference>
<evidence type="ECO:0000313" key="4">
    <source>
        <dbReference type="EMBL" id="JAT20553.1"/>
    </source>
</evidence>
<dbReference type="PROSITE" id="PS50157">
    <property type="entry name" value="ZINC_FINGER_C2H2_2"/>
    <property type="match status" value="1"/>
</dbReference>
<keyword evidence="1" id="KW-0863">Zinc-finger</keyword>
<accession>A0A1B6LA33</accession>
<evidence type="ECO:0000256" key="1">
    <source>
        <dbReference type="PROSITE-ProRule" id="PRU00042"/>
    </source>
</evidence>
<dbReference type="AlphaFoldDB" id="A0A1B6LA33"/>
<reference evidence="4" key="1">
    <citation type="submission" date="2015-11" db="EMBL/GenBank/DDBJ databases">
        <title>De novo transcriptome assembly of four potential Pierce s Disease insect vectors from Arizona vineyards.</title>
        <authorList>
            <person name="Tassone E.E."/>
        </authorList>
    </citation>
    <scope>NUCLEOTIDE SEQUENCE</scope>
</reference>
<protein>
    <recommendedName>
        <fullName evidence="3">C2H2-type domain-containing protein</fullName>
    </recommendedName>
</protein>
<organism evidence="4">
    <name type="scientific">Graphocephala atropunctata</name>
    <dbReference type="NCBI Taxonomy" id="36148"/>
    <lineage>
        <taxon>Eukaryota</taxon>
        <taxon>Metazoa</taxon>
        <taxon>Ecdysozoa</taxon>
        <taxon>Arthropoda</taxon>
        <taxon>Hexapoda</taxon>
        <taxon>Insecta</taxon>
        <taxon>Pterygota</taxon>
        <taxon>Neoptera</taxon>
        <taxon>Paraneoptera</taxon>
        <taxon>Hemiptera</taxon>
        <taxon>Auchenorrhyncha</taxon>
        <taxon>Membracoidea</taxon>
        <taxon>Cicadellidae</taxon>
        <taxon>Cicadellinae</taxon>
        <taxon>Cicadellini</taxon>
        <taxon>Graphocephala</taxon>
    </lineage>
</organism>
<dbReference type="SUPFAM" id="SSF57667">
    <property type="entry name" value="beta-beta-alpha zinc fingers"/>
    <property type="match status" value="1"/>
</dbReference>
<feature type="region of interest" description="Disordered" evidence="2">
    <location>
        <begin position="82"/>
        <end position="115"/>
    </location>
</feature>
<sequence length="152" mass="17376">MDEVKLEVKDEADYDINEFKIESFDIDDDDELTLSDCTESADLEAEIDDIWKSADTETRNPDLEIDFGDLNSFLGEWGSVDEVRLGESPNRSEQQDGKEAVTTGTEDSPGEGGDRCYKCEFCQRSYTRKCGLESHQRIAHVDVEKRLEKHRK</sequence>
<dbReference type="GO" id="GO:0008270">
    <property type="term" value="F:zinc ion binding"/>
    <property type="evidence" value="ECO:0007669"/>
    <property type="project" value="UniProtKB-KW"/>
</dbReference>